<evidence type="ECO:0000259" key="1">
    <source>
        <dbReference type="Pfam" id="PF12804"/>
    </source>
</evidence>
<feature type="domain" description="MobA-like NTP transferase" evidence="1">
    <location>
        <begin position="4"/>
        <end position="157"/>
    </location>
</feature>
<name>A0A2P4UG86_9ACTN</name>
<dbReference type="PANTHER" id="PTHR43777">
    <property type="entry name" value="MOLYBDENUM COFACTOR CYTIDYLYLTRANSFERASE"/>
    <property type="match status" value="1"/>
</dbReference>
<evidence type="ECO:0000313" key="3">
    <source>
        <dbReference type="Proteomes" id="UP000242367"/>
    </source>
</evidence>
<evidence type="ECO:0000313" key="2">
    <source>
        <dbReference type="EMBL" id="POM24039.1"/>
    </source>
</evidence>
<dbReference type="SUPFAM" id="SSF53448">
    <property type="entry name" value="Nucleotide-diphospho-sugar transferases"/>
    <property type="match status" value="1"/>
</dbReference>
<dbReference type="InterPro" id="IPR025877">
    <property type="entry name" value="MobA-like_NTP_Trfase"/>
</dbReference>
<dbReference type="GO" id="GO:0016491">
    <property type="term" value="F:oxidoreductase activity"/>
    <property type="evidence" value="ECO:0007669"/>
    <property type="project" value="UniProtKB-KW"/>
</dbReference>
<dbReference type="Pfam" id="PF12804">
    <property type="entry name" value="NTP_transf_3"/>
    <property type="match status" value="1"/>
</dbReference>
<keyword evidence="3" id="KW-1185">Reference proteome</keyword>
<dbReference type="GO" id="GO:0016779">
    <property type="term" value="F:nucleotidyltransferase activity"/>
    <property type="evidence" value="ECO:0007669"/>
    <property type="project" value="UniProtKB-ARBA"/>
</dbReference>
<dbReference type="Gene3D" id="3.90.550.10">
    <property type="entry name" value="Spore Coat Polysaccharide Biosynthesis Protein SpsA, Chain A"/>
    <property type="match status" value="1"/>
</dbReference>
<dbReference type="EC" id="1.1.1.328" evidence="2"/>
<dbReference type="Proteomes" id="UP000242367">
    <property type="component" value="Unassembled WGS sequence"/>
</dbReference>
<proteinExistence type="predicted"/>
<accession>A0A2P4UG86</accession>
<dbReference type="EMBL" id="MTBP01000002">
    <property type="protein sequence ID" value="POM24039.1"/>
    <property type="molecule type" value="Genomic_DNA"/>
</dbReference>
<sequence length="188" mass="19564">MIVGLLLAAGGGRRMGRPKALIEVGGERLVDRGVRTLRDGGCAKVLVVTGAAEVDVPGAEIVRNDAWQTGMGSSLKAGLAALPDECEAVVVALVDQPDVTAEAVRRLVAAHARGAEIAVATYAGEPRNPVLFAREHVRDVAASARGDRGARAFLRARPELVTPVACDDVASPADLDTPADLAAYRRRA</sequence>
<dbReference type="InterPro" id="IPR029044">
    <property type="entry name" value="Nucleotide-diphossugar_trans"/>
</dbReference>
<dbReference type="PANTHER" id="PTHR43777:SF1">
    <property type="entry name" value="MOLYBDENUM COFACTOR CYTIDYLYLTRANSFERASE"/>
    <property type="match status" value="1"/>
</dbReference>
<organism evidence="2 3">
    <name type="scientific">Actinomadura rubteroloni</name>
    <dbReference type="NCBI Taxonomy" id="1926885"/>
    <lineage>
        <taxon>Bacteria</taxon>
        <taxon>Bacillati</taxon>
        <taxon>Actinomycetota</taxon>
        <taxon>Actinomycetes</taxon>
        <taxon>Streptosporangiales</taxon>
        <taxon>Thermomonosporaceae</taxon>
        <taxon>Actinomadura</taxon>
    </lineage>
</organism>
<keyword evidence="2" id="KW-0560">Oxidoreductase</keyword>
<gene>
    <name evidence="2" type="primary">nboR</name>
    <name evidence="2" type="ORF">BTM25_26660</name>
</gene>
<dbReference type="CDD" id="cd04182">
    <property type="entry name" value="GT_2_like_f"/>
    <property type="match status" value="1"/>
</dbReference>
<comment type="caution">
    <text evidence="2">The sequence shown here is derived from an EMBL/GenBank/DDBJ whole genome shotgun (WGS) entry which is preliminary data.</text>
</comment>
<protein>
    <submittedName>
        <fullName evidence="2">Nicotine blue oxidoreductase</fullName>
        <ecNumber evidence="2">1.1.1.328</ecNumber>
    </submittedName>
</protein>
<dbReference type="AlphaFoldDB" id="A0A2P4UG86"/>
<reference evidence="2 3" key="1">
    <citation type="journal article" date="2017" name="Chemistry">
        <title>Isolation, Biosynthesis and Chemical Modifications of Rubterolones A-F: Rare Tropolone Alkaloids from Actinomadura sp. 5-2.</title>
        <authorList>
            <person name="Guo H."/>
            <person name="Benndorf R."/>
            <person name="Leichnitz D."/>
            <person name="Klassen J.L."/>
            <person name="Vollmers J."/>
            <person name="Gorls H."/>
            <person name="Steinacker M."/>
            <person name="Weigel C."/>
            <person name="Dahse H.M."/>
            <person name="Kaster A.K."/>
            <person name="de Beer Z.W."/>
            <person name="Poulsen M."/>
            <person name="Beemelmanns C."/>
        </authorList>
    </citation>
    <scope>NUCLEOTIDE SEQUENCE [LARGE SCALE GENOMIC DNA]</scope>
    <source>
        <strain evidence="2 3">5-2</strain>
    </source>
</reference>